<keyword evidence="3" id="KW-1185">Reference proteome</keyword>
<feature type="chain" id="PRO_5005872985" evidence="1">
    <location>
        <begin position="20"/>
        <end position="136"/>
    </location>
</feature>
<dbReference type="RefSeq" id="XP_017999960.1">
    <property type="nucleotide sequence ID" value="XM_018140257.1"/>
</dbReference>
<protein>
    <submittedName>
        <fullName evidence="2">Uncharacterized protein</fullName>
    </submittedName>
</protein>
<dbReference type="GeneID" id="28732137"/>
<dbReference type="AlphaFoldDB" id="A0A0N1H494"/>
<accession>A0A0N1H494</accession>
<name>A0A0N1H494_9EURO</name>
<evidence type="ECO:0000256" key="1">
    <source>
        <dbReference type="SAM" id="SignalP"/>
    </source>
</evidence>
<reference evidence="2 3" key="1">
    <citation type="submission" date="2015-06" db="EMBL/GenBank/DDBJ databases">
        <title>Draft genome of the ant-associated black yeast Phialophora attae CBS 131958.</title>
        <authorList>
            <person name="Moreno L.F."/>
            <person name="Stielow B.J."/>
            <person name="de Hoog S."/>
            <person name="Vicente V.A."/>
            <person name="Weiss V.A."/>
            <person name="de Vries M."/>
            <person name="Cruz L.M."/>
            <person name="Souza E.M."/>
        </authorList>
    </citation>
    <scope>NUCLEOTIDE SEQUENCE [LARGE SCALE GENOMIC DNA]</scope>
    <source>
        <strain evidence="2 3">CBS 131958</strain>
    </source>
</reference>
<organism evidence="2 3">
    <name type="scientific">Cyphellophora attinorum</name>
    <dbReference type="NCBI Taxonomy" id="1664694"/>
    <lineage>
        <taxon>Eukaryota</taxon>
        <taxon>Fungi</taxon>
        <taxon>Dikarya</taxon>
        <taxon>Ascomycota</taxon>
        <taxon>Pezizomycotina</taxon>
        <taxon>Eurotiomycetes</taxon>
        <taxon>Chaetothyriomycetidae</taxon>
        <taxon>Chaetothyriales</taxon>
        <taxon>Cyphellophoraceae</taxon>
        <taxon>Cyphellophora</taxon>
    </lineage>
</organism>
<dbReference type="Proteomes" id="UP000038010">
    <property type="component" value="Unassembled WGS sequence"/>
</dbReference>
<dbReference type="EMBL" id="LFJN01000013">
    <property type="protein sequence ID" value="KPI39997.1"/>
    <property type="molecule type" value="Genomic_DNA"/>
</dbReference>
<keyword evidence="1" id="KW-0732">Signal</keyword>
<evidence type="ECO:0000313" key="3">
    <source>
        <dbReference type="Proteomes" id="UP000038010"/>
    </source>
</evidence>
<feature type="signal peptide" evidence="1">
    <location>
        <begin position="1"/>
        <end position="19"/>
    </location>
</feature>
<proteinExistence type="predicted"/>
<dbReference type="VEuPathDB" id="FungiDB:AB675_11412"/>
<comment type="caution">
    <text evidence="2">The sequence shown here is derived from an EMBL/GenBank/DDBJ whole genome shotgun (WGS) entry which is preliminary data.</text>
</comment>
<sequence length="136" mass="13726">MQLPILNLLCLLALGLGSSATFTATIIRPDVTDLVSALPILSHPDPHDYPTLGAPLDDAAIASISAQDKSFDKEISSVMSVASASLPCKAVTDVSGSPVTICAPTQAMATMQDGAARKAVGGAVVVAALGSLLLQL</sequence>
<gene>
    <name evidence="2" type="ORF">AB675_11412</name>
</gene>
<evidence type="ECO:0000313" key="2">
    <source>
        <dbReference type="EMBL" id="KPI39997.1"/>
    </source>
</evidence>